<evidence type="ECO:0000259" key="13">
    <source>
        <dbReference type="PROSITE" id="PS51903"/>
    </source>
</evidence>
<dbReference type="Gene3D" id="4.10.860.10">
    <property type="entry name" value="UVR domain"/>
    <property type="match status" value="1"/>
</dbReference>
<dbReference type="InterPro" id="IPR028299">
    <property type="entry name" value="ClpA/B_CS2"/>
</dbReference>
<keyword evidence="3 10" id="KW-0547">Nucleotide-binding</keyword>
<dbReference type="InterPro" id="IPR003959">
    <property type="entry name" value="ATPase_AAA_core"/>
</dbReference>
<keyword evidence="4 10" id="KW-0067">ATP-binding</keyword>
<keyword evidence="14" id="KW-0378">Hydrolase</keyword>
<dbReference type="InterPro" id="IPR001943">
    <property type="entry name" value="UVR_dom"/>
</dbReference>
<dbReference type="PANTHER" id="PTHR11638">
    <property type="entry name" value="ATP-DEPENDENT CLP PROTEASE"/>
    <property type="match status" value="1"/>
</dbReference>
<evidence type="ECO:0000256" key="3">
    <source>
        <dbReference type="ARBA" id="ARBA00022741"/>
    </source>
</evidence>
<dbReference type="FunFam" id="1.10.8.60:FF:000017">
    <property type="entry name" value="ATP-dependent chaperone ClpB"/>
    <property type="match status" value="1"/>
</dbReference>
<dbReference type="GO" id="GO:0005737">
    <property type="term" value="C:cytoplasm"/>
    <property type="evidence" value="ECO:0007669"/>
    <property type="project" value="TreeGrafter"/>
</dbReference>
<dbReference type="GO" id="GO:0034605">
    <property type="term" value="P:cellular response to heat"/>
    <property type="evidence" value="ECO:0007669"/>
    <property type="project" value="TreeGrafter"/>
</dbReference>
<dbReference type="GO" id="GO:0016887">
    <property type="term" value="F:ATP hydrolysis activity"/>
    <property type="evidence" value="ECO:0007669"/>
    <property type="project" value="InterPro"/>
</dbReference>
<proteinExistence type="inferred from homology"/>
<keyword evidence="2 9" id="KW-0677">Repeat</keyword>
<keyword evidence="6" id="KW-0175">Coiled coil</keyword>
<dbReference type="InterPro" id="IPR004176">
    <property type="entry name" value="Clp_R_N"/>
</dbReference>
<evidence type="ECO:0000256" key="2">
    <source>
        <dbReference type="ARBA" id="ARBA00022737"/>
    </source>
</evidence>
<dbReference type="AlphaFoldDB" id="A0AAW9HBS1"/>
<dbReference type="Gene3D" id="1.10.8.60">
    <property type="match status" value="2"/>
</dbReference>
<dbReference type="EMBL" id="JAWNFV010000007">
    <property type="protein sequence ID" value="MDY5140535.1"/>
    <property type="molecule type" value="Genomic_DNA"/>
</dbReference>
<gene>
    <name evidence="14" type="ORF">R6G74_04305</name>
</gene>
<evidence type="ECO:0000256" key="5">
    <source>
        <dbReference type="ARBA" id="ARBA00023016"/>
    </source>
</evidence>
<dbReference type="FunFam" id="3.40.50.300:FF:000010">
    <property type="entry name" value="Chaperone clpB 1, putative"/>
    <property type="match status" value="1"/>
</dbReference>
<evidence type="ECO:0000313" key="14">
    <source>
        <dbReference type="EMBL" id="MDY5140535.1"/>
    </source>
</evidence>
<dbReference type="InterPro" id="IPR041546">
    <property type="entry name" value="ClpA/ClpB_AAA_lid"/>
</dbReference>
<evidence type="ECO:0000256" key="11">
    <source>
        <dbReference type="SAM" id="MobiDB-lite"/>
    </source>
</evidence>
<dbReference type="SMART" id="SM01086">
    <property type="entry name" value="ClpB_D2-small"/>
    <property type="match status" value="1"/>
</dbReference>
<reference evidence="14" key="1">
    <citation type="submission" date="2023-10" db="EMBL/GenBank/DDBJ databases">
        <title>Whole Genome based description of the genera Actinobaculum and Actinotignum reveals a complex phylogenetic relationship within the species included in the genus Actinotignum.</title>
        <authorList>
            <person name="Jensen C.S."/>
            <person name="Dargis R."/>
            <person name="Kemp M."/>
            <person name="Christensen J.J."/>
        </authorList>
    </citation>
    <scope>NUCLEOTIDE SEQUENCE</scope>
    <source>
        <strain evidence="14">SLA_B245</strain>
    </source>
</reference>
<dbReference type="PANTHER" id="PTHR11638:SF18">
    <property type="entry name" value="HEAT SHOCK PROTEIN 104"/>
    <property type="match status" value="1"/>
</dbReference>
<comment type="similarity">
    <text evidence="1 10">Belongs to the ClpA/ClpB family.</text>
</comment>
<dbReference type="SUPFAM" id="SSF52540">
    <property type="entry name" value="P-loop containing nucleoside triphosphate hydrolases"/>
    <property type="match status" value="2"/>
</dbReference>
<organism evidence="14 15">
    <name type="scientific">Actinotignum timonense</name>
    <dbReference type="NCBI Taxonomy" id="1870995"/>
    <lineage>
        <taxon>Bacteria</taxon>
        <taxon>Bacillati</taxon>
        <taxon>Actinomycetota</taxon>
        <taxon>Actinomycetes</taxon>
        <taxon>Actinomycetales</taxon>
        <taxon>Actinomycetaceae</taxon>
        <taxon>Actinotignum</taxon>
    </lineage>
</organism>
<comment type="subunit">
    <text evidence="8">Homohexamer. The oligomerization is ATP-dependent.</text>
</comment>
<feature type="domain" description="Clp R" evidence="13">
    <location>
        <begin position="2"/>
        <end position="144"/>
    </location>
</feature>
<evidence type="ECO:0000256" key="7">
    <source>
        <dbReference type="ARBA" id="ARBA00023186"/>
    </source>
</evidence>
<dbReference type="SMART" id="SM00382">
    <property type="entry name" value="AAA"/>
    <property type="match status" value="2"/>
</dbReference>
<accession>A0AAW9HBS1</accession>
<dbReference type="InterPro" id="IPR019489">
    <property type="entry name" value="Clp_ATPase_C"/>
</dbReference>
<dbReference type="SUPFAM" id="SSF81923">
    <property type="entry name" value="Double Clp-N motif"/>
    <property type="match status" value="1"/>
</dbReference>
<dbReference type="PROSITE" id="PS50151">
    <property type="entry name" value="UVR"/>
    <property type="match status" value="1"/>
</dbReference>
<dbReference type="GO" id="GO:0006508">
    <property type="term" value="P:proteolysis"/>
    <property type="evidence" value="ECO:0007669"/>
    <property type="project" value="UniProtKB-KW"/>
</dbReference>
<feature type="compositionally biased region" description="Gly residues" evidence="11">
    <location>
        <begin position="858"/>
        <end position="867"/>
    </location>
</feature>
<evidence type="ECO:0000256" key="4">
    <source>
        <dbReference type="ARBA" id="ARBA00022840"/>
    </source>
</evidence>
<evidence type="ECO:0000256" key="6">
    <source>
        <dbReference type="ARBA" id="ARBA00023054"/>
    </source>
</evidence>
<dbReference type="InterPro" id="IPR050130">
    <property type="entry name" value="ClpA_ClpB"/>
</dbReference>
<keyword evidence="5" id="KW-0346">Stress response</keyword>
<dbReference type="InterPro" id="IPR018368">
    <property type="entry name" value="ClpA/B_CS1"/>
</dbReference>
<dbReference type="PROSITE" id="PS00870">
    <property type="entry name" value="CLPAB_1"/>
    <property type="match status" value="1"/>
</dbReference>
<dbReference type="InterPro" id="IPR036628">
    <property type="entry name" value="Clp_N_dom_sf"/>
</dbReference>
<evidence type="ECO:0000313" key="15">
    <source>
        <dbReference type="Proteomes" id="UP001288320"/>
    </source>
</evidence>
<dbReference type="GO" id="GO:0005524">
    <property type="term" value="F:ATP binding"/>
    <property type="evidence" value="ECO:0007669"/>
    <property type="project" value="UniProtKB-KW"/>
</dbReference>
<dbReference type="PROSITE" id="PS51903">
    <property type="entry name" value="CLP_R"/>
    <property type="match status" value="1"/>
</dbReference>
<feature type="compositionally biased region" description="Low complexity" evidence="11">
    <location>
        <begin position="847"/>
        <end position="857"/>
    </location>
</feature>
<dbReference type="InterPro" id="IPR027417">
    <property type="entry name" value="P-loop_NTPase"/>
</dbReference>
<keyword evidence="14" id="KW-0645">Protease</keyword>
<name>A0AAW9HBS1_9ACTO</name>
<sequence>MFERFTDRARRVIVLAQEEARNLKHNYLGTEHILLGLIREGEGVAAKALEALGVTLESVRTQVIDIIGEGQEPPSGHIPFTPRAKKVIEFAMREGLQMGHSYIGTEHLLLGLTREADGVAAQVLIKLGADMPTVRNQVSQLISGFQGKEAVGVGGGPREGTKAGSTILDQYGRNLTAAARDHKLDPVIGRHTETERVMQVLSRRTKNNPVLIGEPGVGKTAVVEGLAQSIAAGNVPETLKDKQLYSLDMGSLVAGSRYRGDFEERMKKILKEVNTRGDIILFIDEIHTLVGAGAAEGALDAASLLKPMLARGELQVIGATTLDEYRKYIEKDAALERRFQPIQVEQPTVEQTIDILRGLRDRYESYHRVTITDDALEAAATLADRYINDRFLPDKAIDLIDEAGARLAIRKMTAPPELRELDDKIASTRRAKEAAIDAQDFEKAAGLRDEEQKLGEERDAREQAWKDGDMDVVSVVDEDLITEVLSMSTGIPVFKLTEAESAKLLRMEDELHKRVIGQHEAVTALSQAIRRTRAGLKDPNRPGGSFIFAGPTGVGKTELAKALAEFLFGDESALITLDMSEYSEKHTVSRLFGAPPGYVGYEEGGQLTEKVRRKPFSVVLFDEIEKAHADLFNSLLQILEEGRLTDSQGRVVDFKNTIIIMTTNLGTKDIAKGVQTGFQFDADTTSSYERMKTKVAEELKNNFRPEFLNRVDDIIVFPQLGRPEILQIVDLMIGKLDKRLRDQNLSIALTKDAKELLADRGYDPVLGARPLRRAIQRDVEDVLSEKLLYGEFAKGDIIVVDVDKENIPMSFTFTGQSPDQPLPDGVIEAEEPAQMEGLASGVNTRPSGGSVAGAGAPTSGGGLAAAN</sequence>
<dbReference type="Pfam" id="PF07724">
    <property type="entry name" value="AAA_2"/>
    <property type="match status" value="1"/>
</dbReference>
<dbReference type="Pfam" id="PF17871">
    <property type="entry name" value="AAA_lid_9"/>
    <property type="match status" value="1"/>
</dbReference>
<keyword evidence="7 10" id="KW-0143">Chaperone</keyword>
<dbReference type="PRINTS" id="PR00300">
    <property type="entry name" value="CLPPROTEASEA"/>
</dbReference>
<dbReference type="InterPro" id="IPR001270">
    <property type="entry name" value="ClpA/B"/>
</dbReference>
<dbReference type="Pfam" id="PF10431">
    <property type="entry name" value="ClpB_D2-small"/>
    <property type="match status" value="1"/>
</dbReference>
<protein>
    <submittedName>
        <fullName evidence="14">ATP-dependent Clp protease ATP-binding subunit</fullName>
    </submittedName>
</protein>
<dbReference type="Pfam" id="PF02861">
    <property type="entry name" value="Clp_N"/>
    <property type="match status" value="1"/>
</dbReference>
<dbReference type="Gene3D" id="1.10.1780.10">
    <property type="entry name" value="Clp, N-terminal domain"/>
    <property type="match status" value="1"/>
</dbReference>
<dbReference type="Proteomes" id="UP001288320">
    <property type="component" value="Unassembled WGS sequence"/>
</dbReference>
<dbReference type="RefSeq" id="WP_274735230.1">
    <property type="nucleotide sequence ID" value="NZ_JAWNFV010000007.1"/>
</dbReference>
<evidence type="ECO:0000256" key="10">
    <source>
        <dbReference type="RuleBase" id="RU004432"/>
    </source>
</evidence>
<dbReference type="FunFam" id="1.10.1780.10:FF:000001">
    <property type="entry name" value="ATP-dependent Clp protease ATP-binding subunit"/>
    <property type="match status" value="1"/>
</dbReference>
<dbReference type="PROSITE" id="PS00871">
    <property type="entry name" value="CLPAB_2"/>
    <property type="match status" value="1"/>
</dbReference>
<feature type="domain" description="UVR" evidence="12">
    <location>
        <begin position="422"/>
        <end position="457"/>
    </location>
</feature>
<dbReference type="Gene3D" id="3.40.50.300">
    <property type="entry name" value="P-loop containing nucleotide triphosphate hydrolases"/>
    <property type="match status" value="2"/>
</dbReference>
<feature type="region of interest" description="Disordered" evidence="11">
    <location>
        <begin position="837"/>
        <end position="867"/>
    </location>
</feature>
<dbReference type="InterPro" id="IPR003593">
    <property type="entry name" value="AAA+_ATPase"/>
</dbReference>
<evidence type="ECO:0000256" key="1">
    <source>
        <dbReference type="ARBA" id="ARBA00008675"/>
    </source>
</evidence>
<evidence type="ECO:0000256" key="9">
    <source>
        <dbReference type="PROSITE-ProRule" id="PRU01251"/>
    </source>
</evidence>
<dbReference type="CDD" id="cd00009">
    <property type="entry name" value="AAA"/>
    <property type="match status" value="1"/>
</dbReference>
<dbReference type="FunFam" id="3.40.50.300:FF:000025">
    <property type="entry name" value="ATP-dependent Clp protease subunit"/>
    <property type="match status" value="1"/>
</dbReference>
<dbReference type="GO" id="GO:0008233">
    <property type="term" value="F:peptidase activity"/>
    <property type="evidence" value="ECO:0007669"/>
    <property type="project" value="UniProtKB-KW"/>
</dbReference>
<dbReference type="CDD" id="cd19499">
    <property type="entry name" value="RecA-like_ClpB_Hsp104-like"/>
    <property type="match status" value="1"/>
</dbReference>
<dbReference type="Pfam" id="PF00004">
    <property type="entry name" value="AAA"/>
    <property type="match status" value="1"/>
</dbReference>
<comment type="caution">
    <text evidence="14">The sequence shown here is derived from an EMBL/GenBank/DDBJ whole genome shotgun (WGS) entry which is preliminary data.</text>
</comment>
<evidence type="ECO:0000259" key="12">
    <source>
        <dbReference type="PROSITE" id="PS50151"/>
    </source>
</evidence>
<evidence type="ECO:0000256" key="8">
    <source>
        <dbReference type="ARBA" id="ARBA00026057"/>
    </source>
</evidence>